<dbReference type="AlphaFoldDB" id="A0A183DJ59"/>
<evidence type="ECO:0000313" key="2">
    <source>
        <dbReference type="EMBL" id="VDK64938.1"/>
    </source>
</evidence>
<dbReference type="EMBL" id="UYRT01026358">
    <property type="protein sequence ID" value="VDK64938.1"/>
    <property type="molecule type" value="Genomic_DNA"/>
</dbReference>
<evidence type="ECO:0000256" key="1">
    <source>
        <dbReference type="SAM" id="Coils"/>
    </source>
</evidence>
<keyword evidence="3" id="KW-1185">Reference proteome</keyword>
<protein>
    <submittedName>
        <fullName evidence="4">ATPase</fullName>
    </submittedName>
</protein>
<feature type="coiled-coil region" evidence="1">
    <location>
        <begin position="25"/>
        <end position="59"/>
    </location>
</feature>
<dbReference type="WBParaSite" id="GPUH_0000876001-mRNA-1">
    <property type="protein sequence ID" value="GPUH_0000876001-mRNA-1"/>
    <property type="gene ID" value="GPUH_0000876001"/>
</dbReference>
<gene>
    <name evidence="2" type="ORF">GPUH_LOCUS8751</name>
</gene>
<evidence type="ECO:0000313" key="3">
    <source>
        <dbReference type="Proteomes" id="UP000271098"/>
    </source>
</evidence>
<dbReference type="Proteomes" id="UP000271098">
    <property type="component" value="Unassembled WGS sequence"/>
</dbReference>
<accession>A0A183DJ59</accession>
<organism evidence="4">
    <name type="scientific">Gongylonema pulchrum</name>
    <dbReference type="NCBI Taxonomy" id="637853"/>
    <lineage>
        <taxon>Eukaryota</taxon>
        <taxon>Metazoa</taxon>
        <taxon>Ecdysozoa</taxon>
        <taxon>Nematoda</taxon>
        <taxon>Chromadorea</taxon>
        <taxon>Rhabditida</taxon>
        <taxon>Spirurina</taxon>
        <taxon>Spiruromorpha</taxon>
        <taxon>Spiruroidea</taxon>
        <taxon>Gongylonematidae</taxon>
        <taxon>Gongylonema</taxon>
    </lineage>
</organism>
<sequence length="88" mass="9896">MLSKNLENEFAQKITYTSQEAGTGHSALSAELSELSSAVSNLRNEFDKLRREKEAKIAEFAHAIMSRDSKQGDDLNLLKIELKNKIKD</sequence>
<name>A0A183DJ59_9BILA</name>
<reference evidence="4" key="1">
    <citation type="submission" date="2016-06" db="UniProtKB">
        <authorList>
            <consortium name="WormBaseParasite"/>
        </authorList>
    </citation>
    <scope>IDENTIFICATION</scope>
</reference>
<evidence type="ECO:0000313" key="4">
    <source>
        <dbReference type="WBParaSite" id="GPUH_0000876001-mRNA-1"/>
    </source>
</evidence>
<proteinExistence type="predicted"/>
<keyword evidence="1" id="KW-0175">Coiled coil</keyword>
<reference evidence="2 3" key="2">
    <citation type="submission" date="2018-11" db="EMBL/GenBank/DDBJ databases">
        <authorList>
            <consortium name="Pathogen Informatics"/>
        </authorList>
    </citation>
    <scope>NUCLEOTIDE SEQUENCE [LARGE SCALE GENOMIC DNA]</scope>
</reference>